<feature type="compositionally biased region" description="Basic residues" evidence="1">
    <location>
        <begin position="217"/>
        <end position="230"/>
    </location>
</feature>
<proteinExistence type="predicted"/>
<organism evidence="2 3">
    <name type="scientific">Gymnopilus dilepis</name>
    <dbReference type="NCBI Taxonomy" id="231916"/>
    <lineage>
        <taxon>Eukaryota</taxon>
        <taxon>Fungi</taxon>
        <taxon>Dikarya</taxon>
        <taxon>Basidiomycota</taxon>
        <taxon>Agaricomycotina</taxon>
        <taxon>Agaricomycetes</taxon>
        <taxon>Agaricomycetidae</taxon>
        <taxon>Agaricales</taxon>
        <taxon>Agaricineae</taxon>
        <taxon>Hymenogastraceae</taxon>
        <taxon>Gymnopilus</taxon>
    </lineage>
</organism>
<keyword evidence="3" id="KW-1185">Reference proteome</keyword>
<evidence type="ECO:0000313" key="3">
    <source>
        <dbReference type="Proteomes" id="UP000284706"/>
    </source>
</evidence>
<feature type="region of interest" description="Disordered" evidence="1">
    <location>
        <begin position="1"/>
        <end position="149"/>
    </location>
</feature>
<evidence type="ECO:0000313" key="2">
    <source>
        <dbReference type="EMBL" id="PPQ73779.1"/>
    </source>
</evidence>
<feature type="compositionally biased region" description="Basic and acidic residues" evidence="1">
    <location>
        <begin position="88"/>
        <end position="97"/>
    </location>
</feature>
<evidence type="ECO:0000256" key="1">
    <source>
        <dbReference type="SAM" id="MobiDB-lite"/>
    </source>
</evidence>
<dbReference type="InParanoid" id="A0A409W5G7"/>
<sequence>MPFYNASIKARTASPLKPKPSATGADTSLPSPGAETKTSAVLSALSGPTAAPIADGEEPINPSSPTPEAKDDEASRPTSPRPLSPQLKDLRAFEHERQKAKRASEWALKMARKTNASTQGGDNPGGKKKGVQGGHTSGGHARTGSTDVGREDVDVEFVLGGQGKLSATGMKDDSGPLAFAIAGAAMVSPMPTPKPKVDAKPLSVSLSDLIVPPKSKSQIKAKAKKSKAKSKSNLTRFGSLGSRRKGPVIGEDDTFSYASTDVDLDALDDEDDEDEDEEEEEFEWVPALRAVIALDEVDPHGRRDMEVDEPWECVGPDGEGEKGEKRGLSYAEVLSGVHLD</sequence>
<feature type="compositionally biased region" description="Acidic residues" evidence="1">
    <location>
        <begin position="262"/>
        <end position="282"/>
    </location>
</feature>
<comment type="caution">
    <text evidence="2">The sequence shown here is derived from an EMBL/GenBank/DDBJ whole genome shotgun (WGS) entry which is preliminary data.</text>
</comment>
<dbReference type="AlphaFoldDB" id="A0A409W5G7"/>
<protein>
    <submittedName>
        <fullName evidence="2">Uncharacterized protein</fullName>
    </submittedName>
</protein>
<reference evidence="2 3" key="1">
    <citation type="journal article" date="2018" name="Evol. Lett.">
        <title>Horizontal gene cluster transfer increased hallucinogenic mushroom diversity.</title>
        <authorList>
            <person name="Reynolds H.T."/>
            <person name="Vijayakumar V."/>
            <person name="Gluck-Thaler E."/>
            <person name="Korotkin H.B."/>
            <person name="Matheny P.B."/>
            <person name="Slot J.C."/>
        </authorList>
    </citation>
    <scope>NUCLEOTIDE SEQUENCE [LARGE SCALE GENOMIC DNA]</scope>
    <source>
        <strain evidence="2 3">SRW20</strain>
    </source>
</reference>
<feature type="compositionally biased region" description="Polar residues" evidence="1">
    <location>
        <begin position="24"/>
        <end position="41"/>
    </location>
</feature>
<gene>
    <name evidence="2" type="ORF">CVT26_011515</name>
</gene>
<dbReference type="OrthoDB" id="3245714at2759"/>
<accession>A0A409W5G7</accession>
<feature type="region of interest" description="Disordered" evidence="1">
    <location>
        <begin position="300"/>
        <end position="327"/>
    </location>
</feature>
<dbReference type="EMBL" id="NHYE01005384">
    <property type="protein sequence ID" value="PPQ73779.1"/>
    <property type="molecule type" value="Genomic_DNA"/>
</dbReference>
<name>A0A409W5G7_9AGAR</name>
<feature type="region of interest" description="Disordered" evidence="1">
    <location>
        <begin position="215"/>
        <end position="282"/>
    </location>
</feature>
<dbReference type="Proteomes" id="UP000284706">
    <property type="component" value="Unassembled WGS sequence"/>
</dbReference>